<proteinExistence type="predicted"/>
<sequence>MLAPCGRSLFAIFECIRAGMILKRIGMIRNHMLLGLNEIACNKQRASLQLEKAKPCTYV</sequence>
<name>U5DNX1_9CHRO</name>
<comment type="caution">
    <text evidence="1">The sequence shown here is derived from an EMBL/GenBank/DDBJ whole genome shotgun (WGS) entry which is preliminary data.</text>
</comment>
<dbReference type="EMBL" id="ASSJ01000027">
    <property type="protein sequence ID" value="ERN42304.1"/>
    <property type="molecule type" value="Genomic_DNA"/>
</dbReference>
<protein>
    <submittedName>
        <fullName evidence="1">Uncharacterized protein</fullName>
    </submittedName>
</protein>
<dbReference type="AlphaFoldDB" id="U5DNX1"/>
<reference evidence="1 2" key="1">
    <citation type="submission" date="2013-05" db="EMBL/GenBank/DDBJ databases">
        <title>Draft genome sequence of Rubidibacter lacunae KORDI 51-2.</title>
        <authorList>
            <person name="Choi D.H."/>
            <person name="Noh J.H."/>
            <person name="Kwon K.-K."/>
            <person name="Lee J.-H."/>
            <person name="Ryu J.-Y."/>
        </authorList>
    </citation>
    <scope>NUCLEOTIDE SEQUENCE [LARGE SCALE GENOMIC DNA]</scope>
    <source>
        <strain evidence="1 2">KORDI 51-2</strain>
    </source>
</reference>
<accession>U5DNX1</accession>
<organism evidence="1 2">
    <name type="scientific">Rubidibacter lacunae KORDI 51-2</name>
    <dbReference type="NCBI Taxonomy" id="582515"/>
    <lineage>
        <taxon>Bacteria</taxon>
        <taxon>Bacillati</taxon>
        <taxon>Cyanobacteriota</taxon>
        <taxon>Cyanophyceae</taxon>
        <taxon>Oscillatoriophycideae</taxon>
        <taxon>Chroococcales</taxon>
        <taxon>Aphanothecaceae</taxon>
        <taxon>Rubidibacter</taxon>
    </lineage>
</organism>
<dbReference type="Proteomes" id="UP000016960">
    <property type="component" value="Unassembled WGS sequence"/>
</dbReference>
<keyword evidence="2" id="KW-1185">Reference proteome</keyword>
<dbReference type="InParanoid" id="U5DNX1"/>
<gene>
    <name evidence="1" type="ORF">KR51_00010310</name>
</gene>
<evidence type="ECO:0000313" key="2">
    <source>
        <dbReference type="Proteomes" id="UP000016960"/>
    </source>
</evidence>
<evidence type="ECO:0000313" key="1">
    <source>
        <dbReference type="EMBL" id="ERN42304.1"/>
    </source>
</evidence>